<evidence type="ECO:0000256" key="3">
    <source>
        <dbReference type="ARBA" id="ARBA00024025"/>
    </source>
</evidence>
<keyword evidence="2" id="KW-0012">Acyltransferase</keyword>
<name>A0A1D2AFN3_AUXPR</name>
<proteinExistence type="inferred from homology"/>
<dbReference type="GO" id="GO:0004596">
    <property type="term" value="F:protein-N-terminal amino-acid acetyltransferase activity"/>
    <property type="evidence" value="ECO:0007669"/>
    <property type="project" value="InterPro"/>
</dbReference>
<dbReference type="Gene3D" id="3.40.630.30">
    <property type="match status" value="1"/>
</dbReference>
<feature type="domain" description="N-acetyltransferase" evidence="4">
    <location>
        <begin position="16"/>
        <end position="165"/>
    </location>
</feature>
<dbReference type="InterPro" id="IPR000182">
    <property type="entry name" value="GNAT_dom"/>
</dbReference>
<dbReference type="SUPFAM" id="SSF55729">
    <property type="entry name" value="Acyl-CoA N-acyltransferases (Nat)"/>
    <property type="match status" value="1"/>
</dbReference>
<dbReference type="PROSITE" id="PS51186">
    <property type="entry name" value="GNAT"/>
    <property type="match status" value="1"/>
</dbReference>
<evidence type="ECO:0000256" key="1">
    <source>
        <dbReference type="ARBA" id="ARBA00022679"/>
    </source>
</evidence>
<dbReference type="AlphaFoldDB" id="A0A1D2AFN3"/>
<dbReference type="CDD" id="cd04301">
    <property type="entry name" value="NAT_SF"/>
    <property type="match status" value="1"/>
</dbReference>
<dbReference type="EMBL" id="GDKF01000608">
    <property type="protein sequence ID" value="JAT78014.1"/>
    <property type="molecule type" value="Transcribed_RNA"/>
</dbReference>
<comment type="similarity">
    <text evidence="3">Belongs to the acetyltransferase family. MAK3 subfamily.</text>
</comment>
<accession>A0A1D2AFN3</accession>
<dbReference type="PANTHER" id="PTHR45896:SF1">
    <property type="entry name" value="N-ALPHA-ACETYLTRANSFERASE 30"/>
    <property type="match status" value="1"/>
</dbReference>
<dbReference type="Pfam" id="PF00583">
    <property type="entry name" value="Acetyltransf_1"/>
    <property type="match status" value="1"/>
</dbReference>
<reference evidence="5" key="1">
    <citation type="submission" date="2015-08" db="EMBL/GenBank/DDBJ databases">
        <authorList>
            <person name="Babu N.S."/>
            <person name="Beckwith C.J."/>
            <person name="Beseler K.G."/>
            <person name="Brison A."/>
            <person name="Carone J.V."/>
            <person name="Caskin T.P."/>
            <person name="Diamond M."/>
            <person name="Durham M.E."/>
            <person name="Foxe J.M."/>
            <person name="Go M."/>
            <person name="Henderson B.A."/>
            <person name="Jones I.B."/>
            <person name="McGettigan J.A."/>
            <person name="Micheletti S.J."/>
            <person name="Nasrallah M.E."/>
            <person name="Ortiz D."/>
            <person name="Piller C.R."/>
            <person name="Privatt S.R."/>
            <person name="Schneider S.L."/>
            <person name="Sharp S."/>
            <person name="Smith T.C."/>
            <person name="Stanton J.D."/>
            <person name="Ullery H.E."/>
            <person name="Wilson R.J."/>
            <person name="Serrano M.G."/>
            <person name="Buck G."/>
            <person name="Lee V."/>
            <person name="Wang Y."/>
            <person name="Carvalho R."/>
            <person name="Voegtly L."/>
            <person name="Shi R."/>
            <person name="Duckworth R."/>
            <person name="Johnson A."/>
            <person name="Loviza R."/>
            <person name="Walstead R."/>
            <person name="Shah Z."/>
            <person name="Kiflezghi M."/>
            <person name="Wade K."/>
            <person name="Ball S.L."/>
            <person name="Bradley K.W."/>
            <person name="Asai D.J."/>
            <person name="Bowman C.A."/>
            <person name="Russell D.A."/>
            <person name="Pope W.H."/>
            <person name="Jacobs-Sera D."/>
            <person name="Hendrix R.W."/>
            <person name="Hatfull G.F."/>
        </authorList>
    </citation>
    <scope>NUCLEOTIDE SEQUENCE</scope>
</reference>
<keyword evidence="1" id="KW-0808">Transferase</keyword>
<evidence type="ECO:0000259" key="4">
    <source>
        <dbReference type="PROSITE" id="PS51186"/>
    </source>
</evidence>
<gene>
    <name evidence="5" type="ORF">g.3184</name>
</gene>
<dbReference type="GO" id="GO:0031417">
    <property type="term" value="C:NatC complex"/>
    <property type="evidence" value="ECO:0007669"/>
    <property type="project" value="TreeGrafter"/>
</dbReference>
<sequence>MAEEATSTSGRPDACIAYHQYRNEEDMRTVMGLVDAELSEPYSIFTYRYFLRSWPQLCFLARDGDRCFGAIVAKLERHRDALYRGYIAMLVVEKPYRVLGVGSQLVRCVIQTLQGMGCEEVALEAEVTNVGALRLYERLGFVRDKRLKRYYLNGSDAFRLKLLLPLASEDAAAAQQLDALSLTQAPYTP</sequence>
<protein>
    <recommendedName>
        <fullName evidence="4">N-acetyltransferase domain-containing protein</fullName>
    </recommendedName>
</protein>
<evidence type="ECO:0000313" key="5">
    <source>
        <dbReference type="EMBL" id="JAT78014.1"/>
    </source>
</evidence>
<evidence type="ECO:0000256" key="2">
    <source>
        <dbReference type="ARBA" id="ARBA00023315"/>
    </source>
</evidence>
<dbReference type="InterPro" id="IPR044542">
    <property type="entry name" value="NAA30-like"/>
</dbReference>
<dbReference type="InterPro" id="IPR016181">
    <property type="entry name" value="Acyl_CoA_acyltransferase"/>
</dbReference>
<organism evidence="5">
    <name type="scientific">Auxenochlorella protothecoides</name>
    <name type="common">Green microalga</name>
    <name type="synonym">Chlorella protothecoides</name>
    <dbReference type="NCBI Taxonomy" id="3075"/>
    <lineage>
        <taxon>Eukaryota</taxon>
        <taxon>Viridiplantae</taxon>
        <taxon>Chlorophyta</taxon>
        <taxon>core chlorophytes</taxon>
        <taxon>Trebouxiophyceae</taxon>
        <taxon>Chlorellales</taxon>
        <taxon>Chlorellaceae</taxon>
        <taxon>Auxenochlorella</taxon>
    </lineage>
</organism>
<dbReference type="PANTHER" id="PTHR45896">
    <property type="entry name" value="N-ALPHA-ACETYLTRANSFERASE 30"/>
    <property type="match status" value="1"/>
</dbReference>